<organism evidence="2 3">
    <name type="scientific">Cylicostephanus goldi</name>
    <name type="common">Nematode worm</name>
    <dbReference type="NCBI Taxonomy" id="71465"/>
    <lineage>
        <taxon>Eukaryota</taxon>
        <taxon>Metazoa</taxon>
        <taxon>Ecdysozoa</taxon>
        <taxon>Nematoda</taxon>
        <taxon>Chromadorea</taxon>
        <taxon>Rhabditida</taxon>
        <taxon>Rhabditina</taxon>
        <taxon>Rhabditomorpha</taxon>
        <taxon>Strongyloidea</taxon>
        <taxon>Strongylidae</taxon>
        <taxon>Cylicostephanus</taxon>
    </lineage>
</organism>
<name>A0A3P6QNK2_CYLGO</name>
<gene>
    <name evidence="2" type="ORF">CGOC_LOCUS2431</name>
</gene>
<protein>
    <submittedName>
        <fullName evidence="2">Uncharacterized protein</fullName>
    </submittedName>
</protein>
<accession>A0A3P6QNK2</accession>
<dbReference type="Proteomes" id="UP000271889">
    <property type="component" value="Unassembled WGS sequence"/>
</dbReference>
<evidence type="ECO:0000313" key="3">
    <source>
        <dbReference type="Proteomes" id="UP000271889"/>
    </source>
</evidence>
<reference evidence="2 3" key="1">
    <citation type="submission" date="2018-11" db="EMBL/GenBank/DDBJ databases">
        <authorList>
            <consortium name="Pathogen Informatics"/>
        </authorList>
    </citation>
    <scope>NUCLEOTIDE SEQUENCE [LARGE SCALE GENOMIC DNA]</scope>
</reference>
<evidence type="ECO:0000256" key="1">
    <source>
        <dbReference type="SAM" id="MobiDB-lite"/>
    </source>
</evidence>
<proteinExistence type="predicted"/>
<evidence type="ECO:0000313" key="2">
    <source>
        <dbReference type="EMBL" id="VDK52606.1"/>
    </source>
</evidence>
<dbReference type="EMBL" id="UYRV01005444">
    <property type="protein sequence ID" value="VDK52606.1"/>
    <property type="molecule type" value="Genomic_DNA"/>
</dbReference>
<keyword evidence="3" id="KW-1185">Reference proteome</keyword>
<dbReference type="AlphaFoldDB" id="A0A3P6QNK2"/>
<feature type="region of interest" description="Disordered" evidence="1">
    <location>
        <begin position="1"/>
        <end position="29"/>
    </location>
</feature>
<sequence>MKTDGKTPQAAVPPAGKSEDKKRRRALRRAKKSEAAQLELAEAEANAAALEDLFANDRQRVLSGGDDYWYYDVASDGYYYEQNGAKGWRRRMPNSAMQRIKEQVRIFFYNLPYFFS</sequence>
<dbReference type="OrthoDB" id="5855670at2759"/>